<protein>
    <submittedName>
        <fullName evidence="2">ORF2</fullName>
    </submittedName>
</protein>
<dbReference type="EMBL" id="KM817646">
    <property type="protein sequence ID" value="AJG39157.1"/>
    <property type="molecule type" value="Viral_cRNA"/>
</dbReference>
<organism evidence="2 3">
    <name type="scientific">Wuhan Fly Virus 2</name>
    <dbReference type="NCBI Taxonomy" id="1608102"/>
    <lineage>
        <taxon>Viruses</taxon>
        <taxon>Riboviria</taxon>
        <taxon>Orthornavirae</taxon>
        <taxon>Negarnaviricota</taxon>
        <taxon>Haploviricotina</taxon>
        <taxon>Monjiviricetes</taxon>
        <taxon>Mononegavirales</taxon>
        <taxon>Rhabdoviridae</taxon>
        <taxon>Alpharhabdovirinae</taxon>
        <taxon>Sigmavirus</taxon>
        <taxon>Sigmavirus domestica</taxon>
    </lineage>
</organism>
<dbReference type="GeneID" id="29126929"/>
<name>A0A0B5KTJ1_9RHAB</name>
<accession>A0A0B5KTJ1</accession>
<reference evidence="2 3" key="1">
    <citation type="journal article" date="2015" name="Elife">
        <title>Unprecedented genomic diversity of RNA viruses in arthropods reveals the ancestry of negative-sense RNA viruses.</title>
        <authorList>
            <person name="Li C.X."/>
            <person name="Shi M."/>
            <person name="Tian J.H."/>
            <person name="Lin X.D."/>
            <person name="Kang Y.J."/>
            <person name="Chen L.J."/>
            <person name="Qin X.C."/>
            <person name="Xu J."/>
            <person name="Holmes E.C."/>
            <person name="Zhang Y.Z."/>
        </authorList>
    </citation>
    <scope>NUCLEOTIDE SEQUENCE [LARGE SCALE GENOMIC DNA]</scope>
    <source>
        <strain evidence="2 3">SYY1-3</strain>
    </source>
</reference>
<feature type="region of interest" description="Disordered" evidence="1">
    <location>
        <begin position="146"/>
        <end position="168"/>
    </location>
</feature>
<dbReference type="RefSeq" id="YP_009304652.1">
    <property type="nucleotide sequence ID" value="NC_031278.1"/>
</dbReference>
<keyword evidence="3" id="KW-1185">Reference proteome</keyword>
<evidence type="ECO:0000256" key="1">
    <source>
        <dbReference type="SAM" id="MobiDB-lite"/>
    </source>
</evidence>
<proteinExistence type="predicted"/>
<sequence>MKKMETPRGKIRGRVNKTRVNNKDVCDMLNNRGGNLIKTVENTLMRDNDMMDESEAPSTSGMNPNSVSDPNDIPLDVLETGKELLEVVDQEEDSEMECEEILSVSEVGGKVYFSVPPSKVWTSEQVVMFAAQFMEIIKGMKSEKMDCVPTPSAKKDSPESKKPKITTPVPSTKCDILKRLSEGVVLKPIKIGLKPIRVTLDNLGVSYQEAEEILKRLEDASIISLIRSIKISKGQNGRFLSNYKE</sequence>
<evidence type="ECO:0000313" key="3">
    <source>
        <dbReference type="Proteomes" id="UP000202884"/>
    </source>
</evidence>
<gene>
    <name evidence="2" type="primary">ORF2</name>
</gene>
<dbReference type="KEGG" id="vg:29126929"/>
<feature type="compositionally biased region" description="Basic and acidic residues" evidence="1">
    <location>
        <begin position="153"/>
        <end position="162"/>
    </location>
</feature>
<dbReference type="Proteomes" id="UP000202884">
    <property type="component" value="Segment"/>
</dbReference>
<evidence type="ECO:0000313" key="2">
    <source>
        <dbReference type="EMBL" id="AJG39157.1"/>
    </source>
</evidence>
<dbReference type="OrthoDB" id="31734at10239"/>